<organism evidence="8 9">
    <name type="scientific">Sporidiobolus salmonicolor</name>
    <name type="common">Yeast-like fungus</name>
    <name type="synonym">Sporobolomyces salmonicolor</name>
    <dbReference type="NCBI Taxonomy" id="5005"/>
    <lineage>
        <taxon>Eukaryota</taxon>
        <taxon>Fungi</taxon>
        <taxon>Dikarya</taxon>
        <taxon>Basidiomycota</taxon>
        <taxon>Pucciniomycotina</taxon>
        <taxon>Microbotryomycetes</taxon>
        <taxon>Sporidiobolales</taxon>
        <taxon>Sporidiobolaceae</taxon>
        <taxon>Sporobolomyces</taxon>
    </lineage>
</organism>
<evidence type="ECO:0000256" key="2">
    <source>
        <dbReference type="ARBA" id="ARBA00007719"/>
    </source>
</evidence>
<dbReference type="SUPFAM" id="SSF51161">
    <property type="entry name" value="Trimeric LpxA-like enzymes"/>
    <property type="match status" value="1"/>
</dbReference>
<feature type="region of interest" description="Disordered" evidence="7">
    <location>
        <begin position="1"/>
        <end position="20"/>
    </location>
</feature>
<comment type="similarity">
    <text evidence="2">Belongs to the dynactin subunits 5/6 family. Dynactin subunit 6 subfamily.</text>
</comment>
<comment type="function">
    <text evidence="6">Part of the dynactin complex that activates the molecular motor dynein for ultra-processive transport along microtubules.</text>
</comment>
<gene>
    <name evidence="8" type="primary">SPOSA6832_01953</name>
</gene>
<evidence type="ECO:0000256" key="4">
    <source>
        <dbReference type="ARBA" id="ARBA00022490"/>
    </source>
</evidence>
<evidence type="ECO:0000256" key="7">
    <source>
        <dbReference type="SAM" id="MobiDB-lite"/>
    </source>
</evidence>
<dbReference type="AlphaFoldDB" id="A0A0D6EKU3"/>
<comment type="subcellular location">
    <subcellularLocation>
        <location evidence="1">Cytoplasm</location>
        <location evidence="1">Cytoskeleton</location>
    </subcellularLocation>
</comment>
<evidence type="ECO:0000256" key="3">
    <source>
        <dbReference type="ARBA" id="ARBA00016573"/>
    </source>
</evidence>
<evidence type="ECO:0000313" key="8">
    <source>
        <dbReference type="EMBL" id="CEQ40353.1"/>
    </source>
</evidence>
<name>A0A0D6EKU3_SPOSA</name>
<feature type="region of interest" description="Disordered" evidence="7">
    <location>
        <begin position="131"/>
        <end position="173"/>
    </location>
</feature>
<evidence type="ECO:0000313" key="9">
    <source>
        <dbReference type="Proteomes" id="UP000243876"/>
    </source>
</evidence>
<dbReference type="EMBL" id="CENE01000006">
    <property type="protein sequence ID" value="CEQ40353.1"/>
    <property type="molecule type" value="Genomic_DNA"/>
</dbReference>
<accession>A0A0D6EKU3</accession>
<dbReference type="GO" id="GO:0005869">
    <property type="term" value="C:dynactin complex"/>
    <property type="evidence" value="ECO:0007669"/>
    <property type="project" value="InterPro"/>
</dbReference>
<evidence type="ECO:0000256" key="5">
    <source>
        <dbReference type="ARBA" id="ARBA00023212"/>
    </source>
</evidence>
<dbReference type="InterPro" id="IPR011004">
    <property type="entry name" value="Trimer_LpxA-like_sf"/>
</dbReference>
<dbReference type="GO" id="GO:0070840">
    <property type="term" value="F:dynein complex binding"/>
    <property type="evidence" value="ECO:0007669"/>
    <property type="project" value="TreeGrafter"/>
</dbReference>
<keyword evidence="5" id="KW-0206">Cytoskeleton</keyword>
<feature type="non-terminal residue" evidence="8">
    <location>
        <position position="1"/>
    </location>
</feature>
<dbReference type="PANTHER" id="PTHR13072:SF0">
    <property type="entry name" value="DYNACTIN SUBUNIT 6"/>
    <property type="match status" value="1"/>
</dbReference>
<dbReference type="OrthoDB" id="2355at2759"/>
<feature type="compositionally biased region" description="Low complexity" evidence="7">
    <location>
        <begin position="131"/>
        <end position="144"/>
    </location>
</feature>
<feature type="compositionally biased region" description="Pro residues" evidence="7">
    <location>
        <begin position="159"/>
        <end position="170"/>
    </location>
</feature>
<dbReference type="Gene3D" id="2.160.10.10">
    <property type="entry name" value="Hexapeptide repeat proteins"/>
    <property type="match status" value="1"/>
</dbReference>
<dbReference type="PANTHER" id="PTHR13072">
    <property type="entry name" value="DYNACTIN 6"/>
    <property type="match status" value="1"/>
</dbReference>
<protein>
    <recommendedName>
        <fullName evidence="3">Dynactin subunit 6</fullName>
    </recommendedName>
</protein>
<evidence type="ECO:0000256" key="1">
    <source>
        <dbReference type="ARBA" id="ARBA00004245"/>
    </source>
</evidence>
<sequence>MPPDMDDPPAEVHRPRHVRSDRLRLEQHHRRERRWVPYASPVPCGFLVLASHPLELTWEASAGIESPSIGSHNTFGIRSRVSPHIAVGSHCVVGAGCIVLPNPFSPALFPTPPPEIPSSAVGDAATEVPDDVSMASVPPSSAADPTPPPADSATSLASPPQPSQPDPALPQPLDSLVDYTHVFGLENRRRVASREGTGQAKALFVKHWEYLRETLPRYHKLKLF</sequence>
<proteinExistence type="inferred from homology"/>
<dbReference type="Proteomes" id="UP000243876">
    <property type="component" value="Unassembled WGS sequence"/>
</dbReference>
<evidence type="ECO:0000256" key="6">
    <source>
        <dbReference type="ARBA" id="ARBA00034687"/>
    </source>
</evidence>
<reference evidence="9" key="1">
    <citation type="submission" date="2015-02" db="EMBL/GenBank/DDBJ databases">
        <authorList>
            <person name="Gon?alves P."/>
        </authorList>
    </citation>
    <scope>NUCLEOTIDE SEQUENCE [LARGE SCALE GENOMIC DNA]</scope>
</reference>
<feature type="compositionally biased region" description="Basic and acidic residues" evidence="7">
    <location>
        <begin position="10"/>
        <end position="20"/>
    </location>
</feature>
<keyword evidence="4" id="KW-0963">Cytoplasm</keyword>
<keyword evidence="9" id="KW-1185">Reference proteome</keyword>
<dbReference type="InterPro" id="IPR027777">
    <property type="entry name" value="DCTN6"/>
</dbReference>
<dbReference type="GO" id="GO:0007052">
    <property type="term" value="P:mitotic spindle organization"/>
    <property type="evidence" value="ECO:0007669"/>
    <property type="project" value="TreeGrafter"/>
</dbReference>